<reference evidence="2" key="2">
    <citation type="submission" date="2020-05" db="UniProtKB">
        <authorList>
            <consortium name="EnsemblMetazoa"/>
        </authorList>
    </citation>
    <scope>IDENTIFICATION</scope>
    <source>
        <strain evidence="2">wikel</strain>
    </source>
</reference>
<dbReference type="InParanoid" id="B7QLU9"/>
<feature type="non-terminal residue" evidence="1">
    <location>
        <position position="66"/>
    </location>
</feature>
<keyword evidence="3" id="KW-1185">Reference proteome</keyword>
<dbReference type="EMBL" id="ABJB010332573">
    <property type="status" value="NOT_ANNOTATED_CDS"/>
    <property type="molecule type" value="Genomic_DNA"/>
</dbReference>
<gene>
    <name evidence="1" type="ORF">IscW_ISCW014769</name>
</gene>
<evidence type="ECO:0000313" key="1">
    <source>
        <dbReference type="EMBL" id="EEC19821.1"/>
    </source>
</evidence>
<reference evidence="1 3" key="1">
    <citation type="submission" date="2008-03" db="EMBL/GenBank/DDBJ databases">
        <title>Annotation of Ixodes scapularis.</title>
        <authorList>
            <consortium name="Ixodes scapularis Genome Project Consortium"/>
            <person name="Caler E."/>
            <person name="Hannick L.I."/>
            <person name="Bidwell S."/>
            <person name="Joardar V."/>
            <person name="Thiagarajan M."/>
            <person name="Amedeo P."/>
            <person name="Galinsky K.J."/>
            <person name="Schobel S."/>
            <person name="Inman J."/>
            <person name="Hostetler J."/>
            <person name="Miller J."/>
            <person name="Hammond M."/>
            <person name="Megy K."/>
            <person name="Lawson D."/>
            <person name="Kodira C."/>
            <person name="Sutton G."/>
            <person name="Meyer J."/>
            <person name="Hill C.A."/>
            <person name="Birren B."/>
            <person name="Nene V."/>
            <person name="Collins F."/>
            <person name="Alarcon-Chaidez F."/>
            <person name="Wikel S."/>
            <person name="Strausberg R."/>
        </authorList>
    </citation>
    <scope>NUCLEOTIDE SEQUENCE [LARGE SCALE GENOMIC DNA]</scope>
    <source>
        <strain evidence="3">Wikel</strain>
        <strain evidence="1">Wikel colony</strain>
    </source>
</reference>
<organism>
    <name type="scientific">Ixodes scapularis</name>
    <name type="common">Black-legged tick</name>
    <name type="synonym">Deer tick</name>
    <dbReference type="NCBI Taxonomy" id="6945"/>
    <lineage>
        <taxon>Eukaryota</taxon>
        <taxon>Metazoa</taxon>
        <taxon>Ecdysozoa</taxon>
        <taxon>Arthropoda</taxon>
        <taxon>Chelicerata</taxon>
        <taxon>Arachnida</taxon>
        <taxon>Acari</taxon>
        <taxon>Parasitiformes</taxon>
        <taxon>Ixodida</taxon>
        <taxon>Ixodoidea</taxon>
        <taxon>Ixodidae</taxon>
        <taxon>Ixodinae</taxon>
        <taxon>Ixodes</taxon>
    </lineage>
</organism>
<dbReference type="EnsemblMetazoa" id="ISCW014769-RA">
    <property type="protein sequence ID" value="ISCW014769-PA"/>
    <property type="gene ID" value="ISCW014769"/>
</dbReference>
<dbReference type="VEuPathDB" id="VectorBase:ISCI014769"/>
<protein>
    <submittedName>
        <fullName evidence="1 2">Uncharacterized protein</fullName>
    </submittedName>
</protein>
<evidence type="ECO:0000313" key="2">
    <source>
        <dbReference type="EnsemblMetazoa" id="ISCW014769-PA"/>
    </source>
</evidence>
<proteinExistence type="predicted"/>
<dbReference type="EMBL" id="DS967865">
    <property type="protein sequence ID" value="EEC19821.1"/>
    <property type="molecule type" value="Genomic_DNA"/>
</dbReference>
<dbReference type="PaxDb" id="6945-B7QLU9"/>
<name>B7QLU9_IXOSC</name>
<dbReference type="VEuPathDB" id="VectorBase:ISCW014769"/>
<feature type="non-terminal residue" evidence="1">
    <location>
        <position position="1"/>
    </location>
</feature>
<accession>B7QLU9</accession>
<sequence length="66" mass="7475">CKRMAAVHRQRRNRNQVHHQNIFGRTAQATTTLQISSHGEFHLLHYDIVKCGTTEAPGSPGRQRIG</sequence>
<dbReference type="HOGENOM" id="CLU_2838517_0_0_1"/>
<dbReference type="AlphaFoldDB" id="B7QLU9"/>
<dbReference type="Proteomes" id="UP000001555">
    <property type="component" value="Unassembled WGS sequence"/>
</dbReference>
<evidence type="ECO:0000313" key="3">
    <source>
        <dbReference type="Proteomes" id="UP000001555"/>
    </source>
</evidence>